<feature type="transmembrane region" description="Helical" evidence="5">
    <location>
        <begin position="476"/>
        <end position="502"/>
    </location>
</feature>
<accession>A0AAW1TN66</accession>
<keyword evidence="6" id="KW-0732">Signal</keyword>
<comment type="caution">
    <text evidence="8">The sequence shown here is derived from an EMBL/GenBank/DDBJ whole genome shotgun (WGS) entry which is preliminary data.</text>
</comment>
<feature type="transmembrane region" description="Helical" evidence="5">
    <location>
        <begin position="421"/>
        <end position="442"/>
    </location>
</feature>
<evidence type="ECO:0000313" key="8">
    <source>
        <dbReference type="EMBL" id="KAK9869402.1"/>
    </source>
</evidence>
<dbReference type="GO" id="GO:0007166">
    <property type="term" value="P:cell surface receptor signaling pathway"/>
    <property type="evidence" value="ECO:0007669"/>
    <property type="project" value="InterPro"/>
</dbReference>
<name>A0AAW1TN66_9CUCU</name>
<evidence type="ECO:0000256" key="4">
    <source>
        <dbReference type="ARBA" id="ARBA00023136"/>
    </source>
</evidence>
<dbReference type="GO" id="GO:0005886">
    <property type="term" value="C:plasma membrane"/>
    <property type="evidence" value="ECO:0007669"/>
    <property type="project" value="TreeGrafter"/>
</dbReference>
<organism evidence="8 9">
    <name type="scientific">Henosepilachna vigintioctopunctata</name>
    <dbReference type="NCBI Taxonomy" id="420089"/>
    <lineage>
        <taxon>Eukaryota</taxon>
        <taxon>Metazoa</taxon>
        <taxon>Ecdysozoa</taxon>
        <taxon>Arthropoda</taxon>
        <taxon>Hexapoda</taxon>
        <taxon>Insecta</taxon>
        <taxon>Pterygota</taxon>
        <taxon>Neoptera</taxon>
        <taxon>Endopterygota</taxon>
        <taxon>Coleoptera</taxon>
        <taxon>Polyphaga</taxon>
        <taxon>Cucujiformia</taxon>
        <taxon>Coccinelloidea</taxon>
        <taxon>Coccinellidae</taxon>
        <taxon>Epilachninae</taxon>
        <taxon>Epilachnini</taxon>
        <taxon>Henosepilachna</taxon>
    </lineage>
</organism>
<evidence type="ECO:0000256" key="3">
    <source>
        <dbReference type="ARBA" id="ARBA00022989"/>
    </source>
</evidence>
<keyword evidence="2 5" id="KW-0812">Transmembrane</keyword>
<evidence type="ECO:0000256" key="2">
    <source>
        <dbReference type="ARBA" id="ARBA00022692"/>
    </source>
</evidence>
<evidence type="ECO:0000256" key="5">
    <source>
        <dbReference type="SAM" id="Phobius"/>
    </source>
</evidence>
<evidence type="ECO:0000256" key="6">
    <source>
        <dbReference type="SAM" id="SignalP"/>
    </source>
</evidence>
<comment type="subcellular location">
    <subcellularLocation>
        <location evidence="1">Membrane</location>
        <topology evidence="1">Multi-pass membrane protein</topology>
    </subcellularLocation>
</comment>
<keyword evidence="9" id="KW-1185">Reference proteome</keyword>
<dbReference type="CDD" id="cd15039">
    <property type="entry name" value="7tmB3_Methuselah-like"/>
    <property type="match status" value="1"/>
</dbReference>
<evidence type="ECO:0000259" key="7">
    <source>
        <dbReference type="PROSITE" id="PS50261"/>
    </source>
</evidence>
<proteinExistence type="predicted"/>
<reference evidence="8 9" key="1">
    <citation type="submission" date="2023-03" db="EMBL/GenBank/DDBJ databases">
        <title>Genome insight into feeding habits of ladybird beetles.</title>
        <authorList>
            <person name="Li H.-S."/>
            <person name="Huang Y.-H."/>
            <person name="Pang H."/>
        </authorList>
    </citation>
    <scope>NUCLEOTIDE SEQUENCE [LARGE SCALE GENOMIC DNA]</scope>
    <source>
        <strain evidence="8">SYSU_2023b</strain>
        <tissue evidence="8">Whole body</tissue>
    </source>
</reference>
<keyword evidence="3 5" id="KW-1133">Transmembrane helix</keyword>
<gene>
    <name evidence="8" type="ORF">WA026_003157</name>
</gene>
<dbReference type="PROSITE" id="PS50261">
    <property type="entry name" value="G_PROTEIN_RECEP_F2_4"/>
    <property type="match status" value="1"/>
</dbReference>
<dbReference type="InterPro" id="IPR017981">
    <property type="entry name" value="GPCR_2-like_7TM"/>
</dbReference>
<dbReference type="PANTHER" id="PTHR47154:SF2">
    <property type="entry name" value="G-PROTEIN COUPLED RECEPTOR MTH-RELATED"/>
    <property type="match status" value="1"/>
</dbReference>
<sequence length="620" mass="71534">MRRNLFPLLLLYISQVFGYINEKCCKTDQSITVTNNTFTCKNNTYERIQSNFKKNDFFGKNSNGSCIEIYSQNKSAMFSVNVARDISKEDIKVKYFPKCCPLLQKYNKTSHSCVISDNSDFRENFLEEDSFIKVGLPQCKIISDKVFSTSQDLQEHIQEEISENVFGNYCVDSTIQGDFVIRKCEKNDQICSRVRCFHKCCPDGQSYINGSHCFDTFKYGVDLHSNKNIHVPDSPFVVIHGIQKPIFAMIGNLYNISIDKTGLFSVHMNDSHFHFPVSHNKYCMEHVKSSRLNGYILFSTASEQEVETKFIVARWAKVVSCICLLLTILVYLLVPKMRNLFGNIILSYSVATFLMFFFLAVSQFFYDSFNDSECLIIGFLNILVVIWSFTWLHIMCIEIWRSLRIPRNMLGPMKKTEVNTMVKYSLIAWILPILWVMLIALLSKSEQVHKDIRPYIGEMKCFIEGSDTREGNYAHILFVVLPLAIQQIINTLLFAGVIKYYILMERMRGTNLRGDLKAGKERLILILKLTVIMGTSFLFETVSSLFDFSSNIVTEYIEVVWDTINCLQGLFIFIVFICKRKVFNYICDVIPFLDSKKVASRSSSKTQQFSLQQIEETLGV</sequence>
<feature type="transmembrane region" description="Helical" evidence="5">
    <location>
        <begin position="523"/>
        <end position="539"/>
    </location>
</feature>
<feature type="transmembrane region" description="Helical" evidence="5">
    <location>
        <begin position="315"/>
        <end position="334"/>
    </location>
</feature>
<feature type="chain" id="PRO_5043654455" description="G-protein coupled receptors family 2 profile 2 domain-containing protein" evidence="6">
    <location>
        <begin position="19"/>
        <end position="620"/>
    </location>
</feature>
<dbReference type="PANTHER" id="PTHR47154">
    <property type="entry name" value="G-PROTEIN COUPLED RECEPTOR MTH-RELATED"/>
    <property type="match status" value="1"/>
</dbReference>
<dbReference type="SUPFAM" id="SSF81321">
    <property type="entry name" value="Family A G protein-coupled receptor-like"/>
    <property type="match status" value="1"/>
</dbReference>
<dbReference type="Proteomes" id="UP001431783">
    <property type="component" value="Unassembled WGS sequence"/>
</dbReference>
<dbReference type="Gene3D" id="1.20.1070.10">
    <property type="entry name" value="Rhodopsin 7-helix transmembrane proteins"/>
    <property type="match status" value="1"/>
</dbReference>
<feature type="transmembrane region" description="Helical" evidence="5">
    <location>
        <begin position="559"/>
        <end position="578"/>
    </location>
</feature>
<protein>
    <recommendedName>
        <fullName evidence="7">G-protein coupled receptors family 2 profile 2 domain-containing protein</fullName>
    </recommendedName>
</protein>
<evidence type="ECO:0000313" key="9">
    <source>
        <dbReference type="Proteomes" id="UP001431783"/>
    </source>
</evidence>
<feature type="transmembrane region" description="Helical" evidence="5">
    <location>
        <begin position="378"/>
        <end position="400"/>
    </location>
</feature>
<dbReference type="InterPro" id="IPR051384">
    <property type="entry name" value="Mth_GPCR"/>
</dbReference>
<dbReference type="GO" id="GO:0008528">
    <property type="term" value="F:G protein-coupled peptide receptor activity"/>
    <property type="evidence" value="ECO:0007669"/>
    <property type="project" value="TreeGrafter"/>
</dbReference>
<dbReference type="AlphaFoldDB" id="A0AAW1TN66"/>
<keyword evidence="4 5" id="KW-0472">Membrane</keyword>
<dbReference type="EMBL" id="JARQZJ010000001">
    <property type="protein sequence ID" value="KAK9869402.1"/>
    <property type="molecule type" value="Genomic_DNA"/>
</dbReference>
<feature type="transmembrane region" description="Helical" evidence="5">
    <location>
        <begin position="346"/>
        <end position="366"/>
    </location>
</feature>
<feature type="domain" description="G-protein coupled receptors family 2 profile 2" evidence="7">
    <location>
        <begin position="309"/>
        <end position="580"/>
    </location>
</feature>
<evidence type="ECO:0000256" key="1">
    <source>
        <dbReference type="ARBA" id="ARBA00004141"/>
    </source>
</evidence>
<feature type="signal peptide" evidence="6">
    <location>
        <begin position="1"/>
        <end position="18"/>
    </location>
</feature>